<feature type="domain" description="VOC" evidence="2">
    <location>
        <begin position="5"/>
        <end position="123"/>
    </location>
</feature>
<accession>A0A437PFY5</accession>
<dbReference type="AlphaFoldDB" id="A0A437PFY5"/>
<name>A0A437PFY5_9HYPH</name>
<organism evidence="3 4">
    <name type="scientific">Methylobacterium oryzihabitans</name>
    <dbReference type="NCBI Taxonomy" id="2499852"/>
    <lineage>
        <taxon>Bacteria</taxon>
        <taxon>Pseudomonadati</taxon>
        <taxon>Pseudomonadota</taxon>
        <taxon>Alphaproteobacteria</taxon>
        <taxon>Hyphomicrobiales</taxon>
        <taxon>Methylobacteriaceae</taxon>
        <taxon>Methylobacterium</taxon>
    </lineage>
</organism>
<dbReference type="Gene3D" id="3.10.180.10">
    <property type="entry name" value="2,3-Dihydroxybiphenyl 1,2-Dioxygenase, domain 1"/>
    <property type="match status" value="2"/>
</dbReference>
<dbReference type="EMBL" id="SACP01000002">
    <property type="protein sequence ID" value="RVU21014.1"/>
    <property type="molecule type" value="Genomic_DNA"/>
</dbReference>
<dbReference type="InterPro" id="IPR029068">
    <property type="entry name" value="Glyas_Bleomycin-R_OHBP_Dase"/>
</dbReference>
<evidence type="ECO:0000256" key="1">
    <source>
        <dbReference type="ARBA" id="ARBA00022723"/>
    </source>
</evidence>
<dbReference type="RefSeq" id="WP_127727233.1">
    <property type="nucleotide sequence ID" value="NZ_SACP01000002.1"/>
</dbReference>
<comment type="caution">
    <text evidence="3">The sequence shown here is derived from an EMBL/GenBank/DDBJ whole genome shotgun (WGS) entry which is preliminary data.</text>
</comment>
<dbReference type="Pfam" id="PF00903">
    <property type="entry name" value="Glyoxalase"/>
    <property type="match status" value="2"/>
</dbReference>
<keyword evidence="1" id="KW-0479">Metal-binding</keyword>
<proteinExistence type="predicted"/>
<dbReference type="GO" id="GO:0046872">
    <property type="term" value="F:metal ion binding"/>
    <property type="evidence" value="ECO:0007669"/>
    <property type="project" value="UniProtKB-KW"/>
</dbReference>
<sequence length="273" mass="28900">MSGLRLARLRLVCTDPDRLAEFYARALGFSRRAGGVELGGLPVDLLGGAARPYPAEVPGWSPLFQHAAIVVSDMAAAYAQLRAVPGWTPISRAGPERLPDRSGGVSAFKFRDPEGHPLELLAFPANGVPEAWRRPGLHLGIDHSAISVADTGRSVAFYERLGLRVAGRSLNHGPEQARLDAVADPQVEVTALGLPGGGPPHVELLCYRGDFDRSGSRPSHDAAAATRLVFAPGSPERVAGLRAGLADRIAADESDRLILRDPDGHWIEVAAAG</sequence>
<dbReference type="InterPro" id="IPR037523">
    <property type="entry name" value="VOC_core"/>
</dbReference>
<gene>
    <name evidence="3" type="ORF">EOE48_02655</name>
</gene>
<dbReference type="PANTHER" id="PTHR43048">
    <property type="entry name" value="METHYLMALONYL-COA EPIMERASE"/>
    <property type="match status" value="1"/>
</dbReference>
<dbReference type="PANTHER" id="PTHR43048:SF3">
    <property type="entry name" value="METHYLMALONYL-COA EPIMERASE, MITOCHONDRIAL"/>
    <property type="match status" value="1"/>
</dbReference>
<dbReference type="Proteomes" id="UP000286997">
    <property type="component" value="Unassembled WGS sequence"/>
</dbReference>
<dbReference type="SUPFAM" id="SSF54593">
    <property type="entry name" value="Glyoxalase/Bleomycin resistance protein/Dihydroxybiphenyl dioxygenase"/>
    <property type="match status" value="2"/>
</dbReference>
<dbReference type="PROSITE" id="PS51819">
    <property type="entry name" value="VOC"/>
    <property type="match status" value="2"/>
</dbReference>
<dbReference type="GO" id="GO:0004493">
    <property type="term" value="F:methylmalonyl-CoA epimerase activity"/>
    <property type="evidence" value="ECO:0007669"/>
    <property type="project" value="TreeGrafter"/>
</dbReference>
<keyword evidence="4" id="KW-1185">Reference proteome</keyword>
<dbReference type="InterPro" id="IPR004360">
    <property type="entry name" value="Glyas_Fos-R_dOase_dom"/>
</dbReference>
<reference evidence="3 4" key="1">
    <citation type="submission" date="2019-01" db="EMBL/GenBank/DDBJ databases">
        <authorList>
            <person name="Chen W.-M."/>
        </authorList>
    </citation>
    <scope>NUCLEOTIDE SEQUENCE [LARGE SCALE GENOMIC DNA]</scope>
    <source>
        <strain evidence="3 4">TER-1</strain>
    </source>
</reference>
<dbReference type="CDD" id="cd06587">
    <property type="entry name" value="VOC"/>
    <property type="match status" value="2"/>
</dbReference>
<evidence type="ECO:0000313" key="4">
    <source>
        <dbReference type="Proteomes" id="UP000286997"/>
    </source>
</evidence>
<feature type="domain" description="VOC" evidence="2">
    <location>
        <begin position="140"/>
        <end position="272"/>
    </location>
</feature>
<evidence type="ECO:0000259" key="2">
    <source>
        <dbReference type="PROSITE" id="PS51819"/>
    </source>
</evidence>
<dbReference type="OrthoDB" id="9788468at2"/>
<protein>
    <submittedName>
        <fullName evidence="3">Glyoxalase</fullName>
    </submittedName>
</protein>
<dbReference type="InterPro" id="IPR051785">
    <property type="entry name" value="MMCE/EMCE_epimerase"/>
</dbReference>
<dbReference type="GO" id="GO:0046491">
    <property type="term" value="P:L-methylmalonyl-CoA metabolic process"/>
    <property type="evidence" value="ECO:0007669"/>
    <property type="project" value="TreeGrafter"/>
</dbReference>
<evidence type="ECO:0000313" key="3">
    <source>
        <dbReference type="EMBL" id="RVU21014.1"/>
    </source>
</evidence>